<dbReference type="PANTHER" id="PTHR23427:SF2">
    <property type="entry name" value="SURFEIT LOCUS PROTEIN 1"/>
    <property type="match status" value="1"/>
</dbReference>
<evidence type="ECO:0000256" key="6">
    <source>
        <dbReference type="RuleBase" id="RU363076"/>
    </source>
</evidence>
<dbReference type="Proteomes" id="UP000776164">
    <property type="component" value="Unassembled WGS sequence"/>
</dbReference>
<comment type="subcellular location">
    <subcellularLocation>
        <location evidence="6">Cell membrane</location>
        <topology evidence="6">Multi-pass membrane protein</topology>
    </subcellularLocation>
    <subcellularLocation>
        <location evidence="1">Membrane</location>
    </subcellularLocation>
</comment>
<feature type="transmembrane region" description="Helical" evidence="6">
    <location>
        <begin position="55"/>
        <end position="77"/>
    </location>
</feature>
<keyword evidence="5 6" id="KW-0472">Membrane</keyword>
<keyword evidence="3 6" id="KW-0812">Transmembrane</keyword>
<dbReference type="RefSeq" id="WP_205108864.1">
    <property type="nucleotide sequence ID" value="NZ_BAAAHT010000013.1"/>
</dbReference>
<keyword evidence="6" id="KW-1003">Cell membrane</keyword>
<evidence type="ECO:0000313" key="8">
    <source>
        <dbReference type="Proteomes" id="UP000776164"/>
    </source>
</evidence>
<dbReference type="Pfam" id="PF02104">
    <property type="entry name" value="SURF1"/>
    <property type="match status" value="1"/>
</dbReference>
<keyword evidence="8" id="KW-1185">Reference proteome</keyword>
<gene>
    <name evidence="7" type="ORF">JOE66_001898</name>
</gene>
<evidence type="ECO:0000256" key="3">
    <source>
        <dbReference type="ARBA" id="ARBA00022692"/>
    </source>
</evidence>
<dbReference type="InterPro" id="IPR002994">
    <property type="entry name" value="Surf1/Shy1"/>
</dbReference>
<name>A0ABS2L5H3_9MICO</name>
<evidence type="ECO:0000256" key="5">
    <source>
        <dbReference type="ARBA" id="ARBA00023136"/>
    </source>
</evidence>
<feature type="transmembrane region" description="Helical" evidence="6">
    <location>
        <begin position="261"/>
        <end position="282"/>
    </location>
</feature>
<comment type="caution">
    <text evidence="7">The sequence shown here is derived from an EMBL/GenBank/DDBJ whole genome shotgun (WGS) entry which is preliminary data.</text>
</comment>
<dbReference type="PANTHER" id="PTHR23427">
    <property type="entry name" value="SURFEIT LOCUS PROTEIN"/>
    <property type="match status" value="1"/>
</dbReference>
<evidence type="ECO:0000256" key="1">
    <source>
        <dbReference type="ARBA" id="ARBA00004370"/>
    </source>
</evidence>
<evidence type="ECO:0000313" key="7">
    <source>
        <dbReference type="EMBL" id="MBM7472264.1"/>
    </source>
</evidence>
<keyword evidence="4 6" id="KW-1133">Transmembrane helix</keyword>
<dbReference type="EMBL" id="JAFBBU010000001">
    <property type="protein sequence ID" value="MBM7472264.1"/>
    <property type="molecule type" value="Genomic_DNA"/>
</dbReference>
<protein>
    <recommendedName>
        <fullName evidence="6">SURF1-like protein</fullName>
    </recommendedName>
</protein>
<reference evidence="7 8" key="1">
    <citation type="submission" date="2021-01" db="EMBL/GenBank/DDBJ databases">
        <title>Sequencing the genomes of 1000 actinobacteria strains.</title>
        <authorList>
            <person name="Klenk H.-P."/>
        </authorList>
    </citation>
    <scope>NUCLEOTIDE SEQUENCE [LARGE SCALE GENOMIC DNA]</scope>
    <source>
        <strain evidence="7 8">DSM 13057</strain>
    </source>
</reference>
<dbReference type="InterPro" id="IPR045214">
    <property type="entry name" value="Surf1/Surf4"/>
</dbReference>
<organism evidence="7 8">
    <name type="scientific">Subtercola frigoramans</name>
    <dbReference type="NCBI Taxonomy" id="120298"/>
    <lineage>
        <taxon>Bacteria</taxon>
        <taxon>Bacillati</taxon>
        <taxon>Actinomycetota</taxon>
        <taxon>Actinomycetes</taxon>
        <taxon>Micrococcales</taxon>
        <taxon>Microbacteriaceae</taxon>
        <taxon>Subtercola</taxon>
    </lineage>
</organism>
<comment type="similarity">
    <text evidence="2 6">Belongs to the SURF1 family.</text>
</comment>
<dbReference type="CDD" id="cd06662">
    <property type="entry name" value="SURF1"/>
    <property type="match status" value="1"/>
</dbReference>
<accession>A0ABS2L5H3</accession>
<dbReference type="PROSITE" id="PS50895">
    <property type="entry name" value="SURF1"/>
    <property type="match status" value="1"/>
</dbReference>
<evidence type="ECO:0000256" key="2">
    <source>
        <dbReference type="ARBA" id="ARBA00007165"/>
    </source>
</evidence>
<evidence type="ECO:0000256" key="4">
    <source>
        <dbReference type="ARBA" id="ARBA00022989"/>
    </source>
</evidence>
<proteinExistence type="inferred from homology"/>
<sequence length="392" mass="41884">MIEERATIAERRAEVEPRRGVELAQPVARPRGPVAVYDTVTEGMGGWQFLRTGRWFGFIAATILFAILCVFLANWQWERGQQASADNDIVAANFAADPVPIETALPTLASYDASQNWQRVSVSGIYRADDELVVRNRSNEGANGFEVITPLELSDGSVLMVDRGWVAPSPDDSLAPGTIPNPASGSVNLVVQLRPSEAPLGSVTPTGNQIGSITLPRVQQAIGGNVYVGAYGVLDSPSAAVDAGLASTQTTMPTEDVGLHYSYMVQWLSFALLGFGVLGFAIRKEYRRLNSDDPDERARATERVRKRARKAFTDEELEDEAIDGYLPLTRWGIAGSSAAATSASRGALTGERAGLDAEGATGALAPASSAAPEIYVIEAKPAEGDDESDIRD</sequence>